<reference evidence="1 2" key="1">
    <citation type="journal article" date="2018" name="J. Allergy Clin. Immunol.">
        <title>High-quality assembly of Dermatophagoides pteronyssinus genome and transcriptome reveals a wide range of novel allergens.</title>
        <authorList>
            <person name="Liu X.Y."/>
            <person name="Yang K.Y."/>
            <person name="Wang M.Q."/>
            <person name="Kwok J.S."/>
            <person name="Zeng X."/>
            <person name="Yang Z."/>
            <person name="Xiao X.J."/>
            <person name="Lau C.P."/>
            <person name="Li Y."/>
            <person name="Huang Z.M."/>
            <person name="Ba J.G."/>
            <person name="Yim A.K."/>
            <person name="Ouyang C.Y."/>
            <person name="Ngai S.M."/>
            <person name="Chan T.F."/>
            <person name="Leung E.L."/>
            <person name="Liu L."/>
            <person name="Liu Z.G."/>
            <person name="Tsui S.K."/>
        </authorList>
    </citation>
    <scope>NUCLEOTIDE SEQUENCE [LARGE SCALE GENOMIC DNA]</scope>
    <source>
        <strain evidence="1">Derp</strain>
    </source>
</reference>
<dbReference type="EMBL" id="NJHN03000062">
    <property type="protein sequence ID" value="KAH9418950.1"/>
    <property type="molecule type" value="Genomic_DNA"/>
</dbReference>
<evidence type="ECO:0000313" key="1">
    <source>
        <dbReference type="EMBL" id="KAH9418950.1"/>
    </source>
</evidence>
<sequence length="67" mass="7722">MHLFIIWYCRVESLLLCVFPAPKLLDRTDNSQISHCFHYLNQFLSKSNGNHGFFIVVLSVIANIPSL</sequence>
<accession>A0ABQ8J939</accession>
<proteinExistence type="predicted"/>
<comment type="caution">
    <text evidence="1">The sequence shown here is derived from an EMBL/GenBank/DDBJ whole genome shotgun (WGS) entry which is preliminary data.</text>
</comment>
<dbReference type="Proteomes" id="UP000887458">
    <property type="component" value="Unassembled WGS sequence"/>
</dbReference>
<organism evidence="1 2">
    <name type="scientific">Dermatophagoides pteronyssinus</name>
    <name type="common">European house dust mite</name>
    <dbReference type="NCBI Taxonomy" id="6956"/>
    <lineage>
        <taxon>Eukaryota</taxon>
        <taxon>Metazoa</taxon>
        <taxon>Ecdysozoa</taxon>
        <taxon>Arthropoda</taxon>
        <taxon>Chelicerata</taxon>
        <taxon>Arachnida</taxon>
        <taxon>Acari</taxon>
        <taxon>Acariformes</taxon>
        <taxon>Sarcoptiformes</taxon>
        <taxon>Astigmata</taxon>
        <taxon>Psoroptidia</taxon>
        <taxon>Analgoidea</taxon>
        <taxon>Pyroglyphidae</taxon>
        <taxon>Dermatophagoidinae</taxon>
        <taxon>Dermatophagoides</taxon>
    </lineage>
</organism>
<keyword evidence="2" id="KW-1185">Reference proteome</keyword>
<gene>
    <name evidence="1" type="ORF">DERP_004280</name>
</gene>
<reference evidence="1 2" key="2">
    <citation type="journal article" date="2022" name="Mol. Biol. Evol.">
        <title>Comparative Genomics Reveals Insights into the Divergent Evolution of Astigmatic Mites and Household Pest Adaptations.</title>
        <authorList>
            <person name="Xiong Q."/>
            <person name="Wan A.T."/>
            <person name="Liu X."/>
            <person name="Fung C.S."/>
            <person name="Xiao X."/>
            <person name="Malainual N."/>
            <person name="Hou J."/>
            <person name="Wang L."/>
            <person name="Wang M."/>
            <person name="Yang K.Y."/>
            <person name="Cui Y."/>
            <person name="Leung E.L."/>
            <person name="Nong W."/>
            <person name="Shin S.K."/>
            <person name="Au S.W."/>
            <person name="Jeong K.Y."/>
            <person name="Chew F.T."/>
            <person name="Hui J.H."/>
            <person name="Leung T.F."/>
            <person name="Tungtrongchitr A."/>
            <person name="Zhong N."/>
            <person name="Liu Z."/>
            <person name="Tsui S.K."/>
        </authorList>
    </citation>
    <scope>NUCLEOTIDE SEQUENCE [LARGE SCALE GENOMIC DNA]</scope>
    <source>
        <strain evidence="1">Derp</strain>
    </source>
</reference>
<protein>
    <submittedName>
        <fullName evidence="1">Uncharacterized protein</fullName>
    </submittedName>
</protein>
<evidence type="ECO:0000313" key="2">
    <source>
        <dbReference type="Proteomes" id="UP000887458"/>
    </source>
</evidence>
<name>A0ABQ8J939_DERPT</name>